<keyword evidence="2" id="KW-1185">Reference proteome</keyword>
<evidence type="ECO:0000313" key="1">
    <source>
        <dbReference type="EMBL" id="NUZ07657.1"/>
    </source>
</evidence>
<dbReference type="Proteomes" id="UP000529637">
    <property type="component" value="Unassembled WGS sequence"/>
</dbReference>
<proteinExistence type="predicted"/>
<sequence length="166" mass="16687">MGIETAALIAGGLISAGAAVYSGQQQEKMADRAADQAEADAEAARGAAMVEAAKIRKAAKEQRSAAVAALAASGVDVSAGTAEQIQTDIDTRGEEDALTVILSGGNRGRYLEADARLSRMRGGQAATAGYINGGSSLLTSVSAAAKGWKSTGKPVWGGTAADPWYG</sequence>
<dbReference type="AlphaFoldDB" id="A0A7Y6NR26"/>
<evidence type="ECO:0000313" key="2">
    <source>
        <dbReference type="Proteomes" id="UP000529637"/>
    </source>
</evidence>
<protein>
    <recommendedName>
        <fullName evidence="3">Phage protein</fullName>
    </recommendedName>
</protein>
<gene>
    <name evidence="1" type="ORF">HQN59_17970</name>
</gene>
<accession>A0A7Y6NR26</accession>
<comment type="caution">
    <text evidence="1">The sequence shown here is derived from an EMBL/GenBank/DDBJ whole genome shotgun (WGS) entry which is preliminary data.</text>
</comment>
<reference evidence="1 2" key="1">
    <citation type="submission" date="2020-06" db="EMBL/GenBank/DDBJ databases">
        <title>Schlegella sp. ID0723 isolated from air conditioner.</title>
        <authorList>
            <person name="Kim D.Y."/>
            <person name="Kim D.-U."/>
        </authorList>
    </citation>
    <scope>NUCLEOTIDE SEQUENCE [LARGE SCALE GENOMIC DNA]</scope>
    <source>
        <strain evidence="1 2">ID0723</strain>
    </source>
</reference>
<dbReference type="EMBL" id="JABWMJ010000008">
    <property type="protein sequence ID" value="NUZ07657.1"/>
    <property type="molecule type" value="Genomic_DNA"/>
</dbReference>
<organism evidence="1 2">
    <name type="scientific">Piscinibacter koreensis</name>
    <dbReference type="NCBI Taxonomy" id="2742824"/>
    <lineage>
        <taxon>Bacteria</taxon>
        <taxon>Pseudomonadati</taxon>
        <taxon>Pseudomonadota</taxon>
        <taxon>Betaproteobacteria</taxon>
        <taxon>Burkholderiales</taxon>
        <taxon>Sphaerotilaceae</taxon>
        <taxon>Piscinibacter</taxon>
    </lineage>
</organism>
<dbReference type="RefSeq" id="WP_176070487.1">
    <property type="nucleotide sequence ID" value="NZ_JABWMJ010000008.1"/>
</dbReference>
<evidence type="ECO:0008006" key="3">
    <source>
        <dbReference type="Google" id="ProtNLM"/>
    </source>
</evidence>
<name>A0A7Y6NR26_9BURK</name>